<comment type="caution">
    <text evidence="1">The sequence shown here is derived from an EMBL/GenBank/DDBJ whole genome shotgun (WGS) entry which is preliminary data.</text>
</comment>
<evidence type="ECO:0000313" key="1">
    <source>
        <dbReference type="EMBL" id="RGE66699.1"/>
    </source>
</evidence>
<dbReference type="RefSeq" id="WP_117546716.1">
    <property type="nucleotide sequence ID" value="NZ_QVME01000007.1"/>
</dbReference>
<reference evidence="1 2" key="1">
    <citation type="submission" date="2018-08" db="EMBL/GenBank/DDBJ databases">
        <title>A genome reference for cultivated species of the human gut microbiota.</title>
        <authorList>
            <person name="Zou Y."/>
            <person name="Xue W."/>
            <person name="Luo G."/>
        </authorList>
    </citation>
    <scope>NUCLEOTIDE SEQUENCE [LARGE SCALE GENOMIC DNA]</scope>
    <source>
        <strain evidence="1 2">TF05-12AC</strain>
    </source>
</reference>
<dbReference type="EMBL" id="QVME01000007">
    <property type="protein sequence ID" value="RGE66699.1"/>
    <property type="molecule type" value="Genomic_DNA"/>
</dbReference>
<evidence type="ECO:0000313" key="2">
    <source>
        <dbReference type="Proteomes" id="UP000260828"/>
    </source>
</evidence>
<proteinExistence type="predicted"/>
<sequence>MDQTTKKTYDGLCSDFVFIETQDFEDGTPTTLPHRQMFYNTESGRAMLAEAAPELLDEILAVWGDQPAAMDGAEILEPFPTMEESVESLEAQMTDTQMALVEAYEAADEQATTIMLAQAEAYESMLALQARMEALEGGE</sequence>
<protein>
    <submittedName>
        <fullName evidence="1">Uncharacterized protein</fullName>
    </submittedName>
</protein>
<organism evidence="1 2">
    <name type="scientific">Anaerotruncus colihominis</name>
    <dbReference type="NCBI Taxonomy" id="169435"/>
    <lineage>
        <taxon>Bacteria</taxon>
        <taxon>Bacillati</taxon>
        <taxon>Bacillota</taxon>
        <taxon>Clostridia</taxon>
        <taxon>Eubacteriales</taxon>
        <taxon>Oscillospiraceae</taxon>
        <taxon>Anaerotruncus</taxon>
    </lineage>
</organism>
<gene>
    <name evidence="1" type="ORF">DXC40_13060</name>
</gene>
<name>A0A3E3IHY5_9FIRM</name>
<dbReference type="Proteomes" id="UP000260828">
    <property type="component" value="Unassembled WGS sequence"/>
</dbReference>
<dbReference type="AlphaFoldDB" id="A0A3E3IHY5"/>
<accession>A0A3E3IHY5</accession>